<comment type="caution">
    <text evidence="1">The sequence shown here is derived from an EMBL/GenBank/DDBJ whole genome shotgun (WGS) entry which is preliminary data.</text>
</comment>
<dbReference type="EMBL" id="NQWI01000034">
    <property type="protein sequence ID" value="PDW03286.1"/>
    <property type="molecule type" value="Genomic_DNA"/>
</dbReference>
<organism evidence="1 2">
    <name type="scientific">Candidatus Viridilinea mediisalina</name>
    <dbReference type="NCBI Taxonomy" id="2024553"/>
    <lineage>
        <taxon>Bacteria</taxon>
        <taxon>Bacillati</taxon>
        <taxon>Chloroflexota</taxon>
        <taxon>Chloroflexia</taxon>
        <taxon>Chloroflexales</taxon>
        <taxon>Chloroflexineae</taxon>
        <taxon>Oscillochloridaceae</taxon>
        <taxon>Candidatus Viridilinea</taxon>
    </lineage>
</organism>
<dbReference type="Proteomes" id="UP000220527">
    <property type="component" value="Unassembled WGS sequence"/>
</dbReference>
<evidence type="ECO:0000313" key="2">
    <source>
        <dbReference type="Proteomes" id="UP000220527"/>
    </source>
</evidence>
<keyword evidence="2" id="KW-1185">Reference proteome</keyword>
<reference evidence="2" key="1">
    <citation type="submission" date="2017-08" db="EMBL/GenBank/DDBJ databases">
        <authorList>
            <person name="Grouzdev D.S."/>
            <person name="Gaisin V.A."/>
            <person name="Rysina M.S."/>
            <person name="Gorlenko V.M."/>
        </authorList>
    </citation>
    <scope>NUCLEOTIDE SEQUENCE [LARGE SCALE GENOMIC DNA]</scope>
    <source>
        <strain evidence="2">Kir15-3F</strain>
    </source>
</reference>
<sequence length="82" mass="9586">METDLISYLMQDKIEAFEQERVQWRQAMQNSIEDIIASRFPDAPLGLIMAIRQIDDMHELQLLLRAILRATDLDEVGRLLET</sequence>
<evidence type="ECO:0000313" key="1">
    <source>
        <dbReference type="EMBL" id="PDW03286.1"/>
    </source>
</evidence>
<name>A0A2A6RK74_9CHLR</name>
<dbReference type="AlphaFoldDB" id="A0A2A6RK74"/>
<protein>
    <submittedName>
        <fullName evidence="1">Uncharacterized protein</fullName>
    </submittedName>
</protein>
<dbReference type="RefSeq" id="WP_097643883.1">
    <property type="nucleotide sequence ID" value="NZ_NQWI01000034.1"/>
</dbReference>
<proteinExistence type="predicted"/>
<gene>
    <name evidence="1" type="ORF">CJ255_09575</name>
</gene>
<accession>A0A2A6RK74</accession>